<evidence type="ECO:0000256" key="1">
    <source>
        <dbReference type="ARBA" id="ARBA00004141"/>
    </source>
</evidence>
<dbReference type="InterPro" id="IPR001902">
    <property type="entry name" value="SLC26A/SulP_fam"/>
</dbReference>
<comment type="caution">
    <text evidence="8">The sequence shown here is derived from an EMBL/GenBank/DDBJ whole genome shotgun (WGS) entry which is preliminary data.</text>
</comment>
<sequence length="331" mass="33032">MKQPAADGGRRLSGLGRPSGRDAVAGFVTGLFSIPEGVAYASIGGFAAPLGLWSGVVPTILGSVFARTVLMVTTLTSAIALSASSVLQAAGLSTGDLGAIATLTVLVGVVMLILGLLKLGSVMSYVSTAVMTGFTVGIALQIIAGVAKDATGYTPTSSNTIGKLVDALVHIGRWQLPVVLVAAATVGSWLLFRLFKPTRTLATLLALLVVTAVTVLLGTKIERVSDIAAIPRSLPPFTLPDFAAIPALATGAVAIALVALAQAAGISSAVANPDGSKTDASTDFSAQGAANLAGGLFGALPTGGSLSRTGIAQSSGANSRWRASSPVSRLP</sequence>
<organism evidence="8 9">
    <name type="scientific">Catellatospora aurea</name>
    <dbReference type="NCBI Taxonomy" id="1337874"/>
    <lineage>
        <taxon>Bacteria</taxon>
        <taxon>Bacillati</taxon>
        <taxon>Actinomycetota</taxon>
        <taxon>Actinomycetes</taxon>
        <taxon>Micromonosporales</taxon>
        <taxon>Micromonosporaceae</taxon>
        <taxon>Catellatospora</taxon>
    </lineage>
</organism>
<keyword evidence="3 6" id="KW-1133">Transmembrane helix</keyword>
<feature type="domain" description="SLC26A/SulP transporter" evidence="7">
    <location>
        <begin position="22"/>
        <end position="320"/>
    </location>
</feature>
<feature type="transmembrane region" description="Helical" evidence="6">
    <location>
        <begin position="204"/>
        <end position="222"/>
    </location>
</feature>
<proteinExistence type="predicted"/>
<keyword evidence="4 6" id="KW-0472">Membrane</keyword>
<comment type="subcellular location">
    <subcellularLocation>
        <location evidence="1">Membrane</location>
        <topology evidence="1">Multi-pass membrane protein</topology>
    </subcellularLocation>
</comment>
<dbReference type="InterPro" id="IPR011547">
    <property type="entry name" value="SLC26A/SulP_dom"/>
</dbReference>
<feature type="transmembrane region" description="Helical" evidence="6">
    <location>
        <begin position="37"/>
        <end position="57"/>
    </location>
</feature>
<feature type="transmembrane region" description="Helical" evidence="6">
    <location>
        <begin position="97"/>
        <end position="117"/>
    </location>
</feature>
<evidence type="ECO:0000313" key="9">
    <source>
        <dbReference type="Proteomes" id="UP001596392"/>
    </source>
</evidence>
<gene>
    <name evidence="8" type="ORF">ACFQO7_35520</name>
</gene>
<evidence type="ECO:0000259" key="7">
    <source>
        <dbReference type="Pfam" id="PF00916"/>
    </source>
</evidence>
<feature type="transmembrane region" description="Helical" evidence="6">
    <location>
        <begin position="69"/>
        <end position="91"/>
    </location>
</feature>
<evidence type="ECO:0000256" key="6">
    <source>
        <dbReference type="SAM" id="Phobius"/>
    </source>
</evidence>
<dbReference type="RefSeq" id="WP_376810507.1">
    <property type="nucleotide sequence ID" value="NZ_JBHTAC010000065.1"/>
</dbReference>
<protein>
    <submittedName>
        <fullName evidence="8">SulP family inorganic anion transporter</fullName>
    </submittedName>
</protein>
<evidence type="ECO:0000256" key="5">
    <source>
        <dbReference type="SAM" id="MobiDB-lite"/>
    </source>
</evidence>
<evidence type="ECO:0000256" key="3">
    <source>
        <dbReference type="ARBA" id="ARBA00022989"/>
    </source>
</evidence>
<feature type="region of interest" description="Disordered" evidence="5">
    <location>
        <begin position="310"/>
        <end position="331"/>
    </location>
</feature>
<evidence type="ECO:0000256" key="4">
    <source>
        <dbReference type="ARBA" id="ARBA00023136"/>
    </source>
</evidence>
<evidence type="ECO:0000256" key="2">
    <source>
        <dbReference type="ARBA" id="ARBA00022692"/>
    </source>
</evidence>
<keyword evidence="9" id="KW-1185">Reference proteome</keyword>
<dbReference type="PANTHER" id="PTHR11814">
    <property type="entry name" value="SULFATE TRANSPORTER"/>
    <property type="match status" value="1"/>
</dbReference>
<name>A0ABW2H6A4_9ACTN</name>
<keyword evidence="2 6" id="KW-0812">Transmembrane</keyword>
<feature type="transmembrane region" description="Helical" evidence="6">
    <location>
        <begin position="242"/>
        <end position="261"/>
    </location>
</feature>
<reference evidence="9" key="1">
    <citation type="journal article" date="2019" name="Int. J. Syst. Evol. Microbiol.">
        <title>The Global Catalogue of Microorganisms (GCM) 10K type strain sequencing project: providing services to taxonomists for standard genome sequencing and annotation.</title>
        <authorList>
            <consortium name="The Broad Institute Genomics Platform"/>
            <consortium name="The Broad Institute Genome Sequencing Center for Infectious Disease"/>
            <person name="Wu L."/>
            <person name="Ma J."/>
        </authorList>
    </citation>
    <scope>NUCLEOTIDE SEQUENCE [LARGE SCALE GENOMIC DNA]</scope>
    <source>
        <strain evidence="9">CGMCC 1.9106</strain>
    </source>
</reference>
<dbReference type="Pfam" id="PF00916">
    <property type="entry name" value="Sulfate_transp"/>
    <property type="match status" value="1"/>
</dbReference>
<dbReference type="Proteomes" id="UP001596392">
    <property type="component" value="Unassembled WGS sequence"/>
</dbReference>
<feature type="transmembrane region" description="Helical" evidence="6">
    <location>
        <begin position="174"/>
        <end position="192"/>
    </location>
</feature>
<feature type="transmembrane region" description="Helical" evidence="6">
    <location>
        <begin position="129"/>
        <end position="147"/>
    </location>
</feature>
<dbReference type="EMBL" id="JBHTAC010000065">
    <property type="protein sequence ID" value="MFC7247802.1"/>
    <property type="molecule type" value="Genomic_DNA"/>
</dbReference>
<accession>A0ABW2H6A4</accession>
<evidence type="ECO:0000313" key="8">
    <source>
        <dbReference type="EMBL" id="MFC7247802.1"/>
    </source>
</evidence>